<feature type="domain" description="CHAT" evidence="1">
    <location>
        <begin position="91"/>
        <end position="407"/>
    </location>
</feature>
<keyword evidence="3" id="KW-1185">Reference proteome</keyword>
<dbReference type="InterPro" id="IPR024983">
    <property type="entry name" value="CHAT_dom"/>
</dbReference>
<evidence type="ECO:0000259" key="1">
    <source>
        <dbReference type="Pfam" id="PF12770"/>
    </source>
</evidence>
<reference evidence="2 3" key="1">
    <citation type="submission" date="2019-01" db="EMBL/GenBank/DDBJ databases">
        <title>Draft genome sequence of Cellulomonas takizawaensis strain TKZ-21.</title>
        <authorList>
            <person name="Yamamura H."/>
            <person name="Hayashi T."/>
            <person name="Hamada M."/>
            <person name="Serisawa Y."/>
            <person name="Matsuyama K."/>
            <person name="Nakagawa Y."/>
            <person name="Otoguro M."/>
            <person name="Yanagida F."/>
            <person name="Hayakawa M."/>
        </authorList>
    </citation>
    <scope>NUCLEOTIDE SEQUENCE [LARGE SCALE GENOMIC DNA]</scope>
    <source>
        <strain evidence="2 3">NBRC12680</strain>
    </source>
</reference>
<dbReference type="Proteomes" id="UP000289954">
    <property type="component" value="Unassembled WGS sequence"/>
</dbReference>
<evidence type="ECO:0000313" key="2">
    <source>
        <dbReference type="EMBL" id="GCE76391.1"/>
    </source>
</evidence>
<sequence>MTTSLEIPPAGVPSGTADVPVLDLDVLVVPDGTGYRTRVSLRTPRGEQTANRAFVPPLTPEVLAAFADELDAARQQTRPGPRPALAARTEALGRALFDALFATDARDLLVTARNLAAERGGALRVRLQLDQAPEVAALPWELLLHGSNFLVHTAGVYVVRYADATEPVGPAPLGDRLRILVVAASPTDRTPLDVDREYAALQDAVAPLGDAVHLHRLEQPTLDGLQAALKKEQWHVLHFVGHGGAGAQGGVVTLEWADRTAHVVDADTFANHLVAAPWLRVAVLNGCSTGEVTTQEPQSGTAHALVRAGVPVAVAMQYPVTDHAAHRVAAALYESLAAGSSVEQAVSAARHVLIAGPEWVTPVLYTRTSPQVFATPPPPPVPVVPPRDRVPEGVVPPPDLLQPRWWAVREVAAWTDGPSSLLLLTGVTGAGTSVLAGWLAGAGTGFAGPDAPAEAALLEDVRSRWSAVHVVRESGSGASVDPRAVVSSLAEQLAVTVPGWQPPRADAAGPYGLAHLPVADLSEVLLGRPWRAVLADAPGTTVRVLVDGVDAGGIEPVLTLAGLPGVRVLVATSDPAVAAAAQHHDAARLDLGTDARRVLVDADLQAYLRRRLAPAGRGDDVVDALVERVDGSFLLARNAAEQLLAHPDLALDALVLPAQAEASSGVALRTILEQAYGDTLTEQWATAVEPVLGHLAVARGPVPLPALVRWLDSTLPRVAATVGSLAGLVVADGDGCRLAHSTLGATLRAPQTEANNLNLHRVDAPAAHERVVAATVALTPEDLARPDDVGASYGLVHAPGHLAELPPDPRLLAELTERALQPDWVAALVASVHDPLLVGRPYRDLVALHLGGADGRDAVERVVRFLGSSDVPLLRGAVFDVLAAYVEKDATAATTFLVRLAVGDSPELQRIALHATCLLPAAAQADAFIGVVTHPAATDAHADAAAFALYSNGTADPLRLIEDVLTRIAAGVRLVPPTPRTRRIFDFFSQVTVTNYVNDCADDEVVRVTSGLWHGMLVDRIGVTRPVWGPLVQRLVVRGYVATKVSRRVLRLFTPPGDPDGPVELGGGLPEAPSARRAVAALDPATDLGPLVDDLRALLRSDTTMFRVLAALVVATHDVQDPEGADALADRLLVDADARTRRALLVAHSVVAPGPPAGWLPLLQRLTATVTAVEHDDHPAAGPLGGRHLVFVPLALACASTGTPMDVLDPWLRPDADEGWRYCCLRGLGAVGLYHPDPVLTTLERLDREDVLPLADAVPALSLMAGLHPMRTRTWLLRAGRRDVLDDVFGRADPPESREHLELLGMYNAAVHACVTSPRVRERVVAGTFAAFLDSRTQGAWSRRFSGAGVRLLREGGWQIRTWNA</sequence>
<accession>A0A402DQM1</accession>
<dbReference type="EMBL" id="BIMR01000094">
    <property type="protein sequence ID" value="GCE76391.1"/>
    <property type="molecule type" value="Genomic_DNA"/>
</dbReference>
<gene>
    <name evidence="2" type="ORF">CBZ_14470</name>
</gene>
<protein>
    <recommendedName>
        <fullName evidence="1">CHAT domain-containing protein</fullName>
    </recommendedName>
</protein>
<dbReference type="RefSeq" id="WP_165446699.1">
    <property type="nucleotide sequence ID" value="NZ_BIMR01000094.1"/>
</dbReference>
<evidence type="ECO:0000313" key="3">
    <source>
        <dbReference type="Proteomes" id="UP000289954"/>
    </source>
</evidence>
<organism evidence="2 3">
    <name type="scientific">Cellulomonas biazotea</name>
    <dbReference type="NCBI Taxonomy" id="1709"/>
    <lineage>
        <taxon>Bacteria</taxon>
        <taxon>Bacillati</taxon>
        <taxon>Actinomycetota</taxon>
        <taxon>Actinomycetes</taxon>
        <taxon>Micrococcales</taxon>
        <taxon>Cellulomonadaceae</taxon>
        <taxon>Cellulomonas</taxon>
    </lineage>
</organism>
<proteinExistence type="predicted"/>
<comment type="caution">
    <text evidence="2">The sequence shown here is derived from an EMBL/GenBank/DDBJ whole genome shotgun (WGS) entry which is preliminary data.</text>
</comment>
<name>A0A402DQM1_9CELL</name>
<dbReference type="Pfam" id="PF12770">
    <property type="entry name" value="CHAT"/>
    <property type="match status" value="1"/>
</dbReference>